<evidence type="ECO:0000256" key="1">
    <source>
        <dbReference type="SAM" id="MobiDB-lite"/>
    </source>
</evidence>
<dbReference type="GO" id="GO:0016787">
    <property type="term" value="F:hydrolase activity"/>
    <property type="evidence" value="ECO:0007669"/>
    <property type="project" value="UniProtKB-KW"/>
</dbReference>
<dbReference type="AlphaFoldDB" id="A0A7W6MLL1"/>
<name>A0A7W6MLL1_9HYPH</name>
<feature type="compositionally biased region" description="Basic and acidic residues" evidence="1">
    <location>
        <begin position="16"/>
        <end position="25"/>
    </location>
</feature>
<evidence type="ECO:0000313" key="2">
    <source>
        <dbReference type="EMBL" id="MBB3999869.1"/>
    </source>
</evidence>
<dbReference type="Gene3D" id="3.40.50.1820">
    <property type="entry name" value="alpha/beta hydrolase"/>
    <property type="match status" value="1"/>
</dbReference>
<organism evidence="2 3">
    <name type="scientific">Aureimonas pseudogalii</name>
    <dbReference type="NCBI Taxonomy" id="1744844"/>
    <lineage>
        <taxon>Bacteria</taxon>
        <taxon>Pseudomonadati</taxon>
        <taxon>Pseudomonadota</taxon>
        <taxon>Alphaproteobacteria</taxon>
        <taxon>Hyphomicrobiales</taxon>
        <taxon>Aurantimonadaceae</taxon>
        <taxon>Aureimonas</taxon>
    </lineage>
</organism>
<protein>
    <submittedName>
        <fullName evidence="2">Putative dienelactone hydrolase</fullName>
    </submittedName>
</protein>
<keyword evidence="3" id="KW-1185">Reference proteome</keyword>
<gene>
    <name evidence="2" type="ORF">GGR04_003741</name>
</gene>
<keyword evidence="2" id="KW-0378">Hydrolase</keyword>
<feature type="region of interest" description="Disordered" evidence="1">
    <location>
        <begin position="1"/>
        <end position="25"/>
    </location>
</feature>
<dbReference type="EMBL" id="JACIEK010000013">
    <property type="protein sequence ID" value="MBB3999869.1"/>
    <property type="molecule type" value="Genomic_DNA"/>
</dbReference>
<dbReference type="InterPro" id="IPR029058">
    <property type="entry name" value="AB_hydrolase_fold"/>
</dbReference>
<evidence type="ECO:0000313" key="3">
    <source>
        <dbReference type="Proteomes" id="UP000542776"/>
    </source>
</evidence>
<comment type="caution">
    <text evidence="2">The sequence shown here is derived from an EMBL/GenBank/DDBJ whole genome shotgun (WGS) entry which is preliminary data.</text>
</comment>
<accession>A0A7W6MLL1</accession>
<dbReference type="RefSeq" id="WP_183201384.1">
    <property type="nucleotide sequence ID" value="NZ_JACIEK010000013.1"/>
</dbReference>
<proteinExistence type="predicted"/>
<sequence length="170" mass="18608">MDRFGRWAGSTQLGRGPREFPDLGDRIEPLRRDSAVFRSSWERQSASCLDPRVVVAVALAPAPTVRAFTPKSLAGITVPVTLMVGEDDREAPMAPCAAWLNEQLPKSELHSLGRDVGHYTLLCGGTREGRDREPEIWIDAPGVDRQAVHRRAVGLALAAIMADLPAMMVR</sequence>
<dbReference type="Proteomes" id="UP000542776">
    <property type="component" value="Unassembled WGS sequence"/>
</dbReference>
<dbReference type="SUPFAM" id="SSF53474">
    <property type="entry name" value="alpha/beta-Hydrolases"/>
    <property type="match status" value="1"/>
</dbReference>
<reference evidence="2 3" key="1">
    <citation type="submission" date="2020-08" db="EMBL/GenBank/DDBJ databases">
        <title>Genomic Encyclopedia of Type Strains, Phase IV (KMG-IV): sequencing the most valuable type-strain genomes for metagenomic binning, comparative biology and taxonomic classification.</title>
        <authorList>
            <person name="Goeker M."/>
        </authorList>
    </citation>
    <scope>NUCLEOTIDE SEQUENCE [LARGE SCALE GENOMIC DNA]</scope>
    <source>
        <strain evidence="2 3">DSM 102238</strain>
    </source>
</reference>